<dbReference type="AlphaFoldDB" id="A0AAN5DBI3"/>
<evidence type="ECO:0000256" key="1">
    <source>
        <dbReference type="SAM" id="MobiDB-lite"/>
    </source>
</evidence>
<protein>
    <submittedName>
        <fullName evidence="2">Uncharacterized protein</fullName>
    </submittedName>
</protein>
<feature type="compositionally biased region" description="Low complexity" evidence="1">
    <location>
        <begin position="90"/>
        <end position="105"/>
    </location>
</feature>
<feature type="region of interest" description="Disordered" evidence="1">
    <location>
        <begin position="81"/>
        <end position="114"/>
    </location>
</feature>
<dbReference type="EMBL" id="BTRK01000006">
    <property type="protein sequence ID" value="GMR60049.1"/>
    <property type="molecule type" value="Genomic_DNA"/>
</dbReference>
<sequence length="114" mass="12334">LHLNSCSDWAFIQSEEHSNHLHKEIFHCSSGVTHGVLGESLVVALVVAFLRNSRILAAREEVCVGVLGALLGEFLEGRRSMGLPADSPQTTTHPTTREATATPHETGVDCDCKE</sequence>
<proteinExistence type="predicted"/>
<feature type="non-terminal residue" evidence="2">
    <location>
        <position position="1"/>
    </location>
</feature>
<keyword evidence="3" id="KW-1185">Reference proteome</keyword>
<name>A0AAN5DBI3_9BILA</name>
<gene>
    <name evidence="2" type="ORF">PMAYCL1PPCAC_30244</name>
</gene>
<dbReference type="Proteomes" id="UP001328107">
    <property type="component" value="Unassembled WGS sequence"/>
</dbReference>
<evidence type="ECO:0000313" key="2">
    <source>
        <dbReference type="EMBL" id="GMR60049.1"/>
    </source>
</evidence>
<accession>A0AAN5DBI3</accession>
<organism evidence="2 3">
    <name type="scientific">Pristionchus mayeri</name>
    <dbReference type="NCBI Taxonomy" id="1317129"/>
    <lineage>
        <taxon>Eukaryota</taxon>
        <taxon>Metazoa</taxon>
        <taxon>Ecdysozoa</taxon>
        <taxon>Nematoda</taxon>
        <taxon>Chromadorea</taxon>
        <taxon>Rhabditida</taxon>
        <taxon>Rhabditina</taxon>
        <taxon>Diplogasteromorpha</taxon>
        <taxon>Diplogasteroidea</taxon>
        <taxon>Neodiplogasteridae</taxon>
        <taxon>Pristionchus</taxon>
    </lineage>
</organism>
<reference evidence="3" key="1">
    <citation type="submission" date="2022-10" db="EMBL/GenBank/DDBJ databases">
        <title>Genome assembly of Pristionchus species.</title>
        <authorList>
            <person name="Yoshida K."/>
            <person name="Sommer R.J."/>
        </authorList>
    </citation>
    <scope>NUCLEOTIDE SEQUENCE [LARGE SCALE GENOMIC DNA]</scope>
    <source>
        <strain evidence="3">RS5460</strain>
    </source>
</reference>
<comment type="caution">
    <text evidence="2">The sequence shown here is derived from an EMBL/GenBank/DDBJ whole genome shotgun (WGS) entry which is preliminary data.</text>
</comment>
<evidence type="ECO:0000313" key="3">
    <source>
        <dbReference type="Proteomes" id="UP001328107"/>
    </source>
</evidence>